<keyword evidence="2" id="KW-1185">Reference proteome</keyword>
<dbReference type="AlphaFoldDB" id="A0A0N4W2N5"/>
<evidence type="ECO:0000313" key="1">
    <source>
        <dbReference type="EMBL" id="VDO22153.1"/>
    </source>
</evidence>
<dbReference type="WBParaSite" id="HPLM_0000400201-mRNA-1">
    <property type="protein sequence ID" value="HPLM_0000400201-mRNA-1"/>
    <property type="gene ID" value="HPLM_0000400201"/>
</dbReference>
<dbReference type="EMBL" id="UZAF01016163">
    <property type="protein sequence ID" value="VDO22153.1"/>
    <property type="molecule type" value="Genomic_DNA"/>
</dbReference>
<reference evidence="1 2" key="2">
    <citation type="submission" date="2018-11" db="EMBL/GenBank/DDBJ databases">
        <authorList>
            <consortium name="Pathogen Informatics"/>
        </authorList>
    </citation>
    <scope>NUCLEOTIDE SEQUENCE [LARGE SCALE GENOMIC DNA]</scope>
    <source>
        <strain evidence="1 2">MHpl1</strain>
    </source>
</reference>
<organism evidence="3">
    <name type="scientific">Haemonchus placei</name>
    <name type="common">Barber's pole worm</name>
    <dbReference type="NCBI Taxonomy" id="6290"/>
    <lineage>
        <taxon>Eukaryota</taxon>
        <taxon>Metazoa</taxon>
        <taxon>Ecdysozoa</taxon>
        <taxon>Nematoda</taxon>
        <taxon>Chromadorea</taxon>
        <taxon>Rhabditida</taxon>
        <taxon>Rhabditina</taxon>
        <taxon>Rhabditomorpha</taxon>
        <taxon>Strongyloidea</taxon>
        <taxon>Trichostrongylidae</taxon>
        <taxon>Haemonchus</taxon>
    </lineage>
</organism>
<protein>
    <submittedName>
        <fullName evidence="3">Secreted protein</fullName>
    </submittedName>
</protein>
<evidence type="ECO:0000313" key="3">
    <source>
        <dbReference type="WBParaSite" id="HPLM_0000400201-mRNA-1"/>
    </source>
</evidence>
<dbReference type="STRING" id="6290.A0A0N4W2N5"/>
<name>A0A0N4W2N5_HAEPC</name>
<dbReference type="Pfam" id="PF06728">
    <property type="entry name" value="PIG-U"/>
    <property type="match status" value="1"/>
</dbReference>
<dbReference type="Proteomes" id="UP000268014">
    <property type="component" value="Unassembled WGS sequence"/>
</dbReference>
<evidence type="ECO:0000313" key="2">
    <source>
        <dbReference type="Proteomes" id="UP000268014"/>
    </source>
</evidence>
<accession>A0A0N4W2N5</accession>
<reference evidence="3" key="1">
    <citation type="submission" date="2017-02" db="UniProtKB">
        <authorList>
            <consortium name="WormBaseParasite"/>
        </authorList>
    </citation>
    <scope>IDENTIFICATION</scope>
</reference>
<proteinExistence type="predicted"/>
<dbReference type="OrthoDB" id="549017at2759"/>
<gene>
    <name evidence="1" type="ORF">HPLM_LOCUS3994</name>
</gene>
<sequence length="63" mass="7370">MLSRSLVIGITLRVLCFIYMQPFLLKRAELTSPLVSYRRLQDGIAMYRDEISPYQGDLFHFVS</sequence>